<dbReference type="InterPro" id="IPR030392">
    <property type="entry name" value="S74_ICA"/>
</dbReference>
<accession>A0A4P8NE60</accession>
<comment type="subcellular location">
    <subcellularLocation>
        <location evidence="1">Virion</location>
    </subcellularLocation>
</comment>
<sequence length="764" mass="80095">MSRNLMPKSGAMAPYIVVNRDAAVAGVFSIDGEAGAVVLTSKYLQISKYNLDQQALATRLTGIDSSIQSNTEAIGNINTAIGSINSSLSAKAAKGANNDITELNALTKAITVSQGGTGATSPDGARLALELNHLTKSTDVSYMGSPDGSKLLYISNEGAWGVTAEGGGTNYALPITQGGTGALSAAEALVKLMDGKPLPLAADGQGPYDAVTVRQLSNISGGGNASMSGVMNNFIGAVEWFNGNRTKLPAGYIPADGQLESRTDPKTRDLWAAISGGLFVSVSDTEWITNSYGQDYQKTGNRGAYSTGDGSTNFRVPDLNGVRRNGDTMDGIPFAGYDTPYAAFLRGDGGGSINGVFASGALNMSAAPNITGNFSVRVPNMHGMYATGIFSGINHTGWPDAPDASYSGGSGTADFVDTQKYGYSLNAAAGSPVYGRDGTPEVRPTAVTGLWIIRANGSFNAAGSQYHVINGDSTRPTDGTTTYGGFAYSDYRIGETVNHSALIVSAKRFGNPYSVAVLQSYNNETGDLANLEVQSNGVVNLPTSINNKSWIKAFGANGLHLDAATTAQDLHTMPGGGCGVSQAERNAIELNNNPGAVGSGGYVNWLQGWWYDDRFQFGAIRSGSTVLDAVALSTYSNALGLKQWFFRANDGRIASTAGTIAIEGSDIKLKENIVRAPEGALDRITKITPREFDWKAGGRHDRGYIAQELRDVDPTYVYSSTVGEGEEVLNVSTSALISDLIAAVTTLKQELDSAKLEIKKLKAK</sequence>
<reference evidence="5 6" key="1">
    <citation type="journal article" date="2019" name="Microbiol. Resour. Announc.">
        <title>Complete Genome Sequence of Salmonella enterica Serovar Heidelberg Siphophage Sepoy.</title>
        <authorList>
            <person name="Marrufo A.M."/>
            <person name="Zeng C."/>
            <person name="O'Leary C."/>
            <person name="Lessor L."/>
            <person name="Kongari R."/>
            <person name="Gill J."/>
            <person name="Liu M."/>
        </authorList>
    </citation>
    <scope>NUCLEOTIDE SEQUENCE [LARGE SCALE GENOMIC DNA]</scope>
</reference>
<dbReference type="Proteomes" id="UP000301871">
    <property type="component" value="Segment"/>
</dbReference>
<name>A0A4P8NE60_9CAUD</name>
<reference evidence="6" key="2">
    <citation type="submission" date="2019-03" db="EMBL/GenBank/DDBJ databases">
        <title>Complete Genome Sequence of Salmonella Heidelberg Siphophage Sepoy.</title>
        <authorList>
            <person name="Maruffo A.M."/>
            <person name="Zeng C."/>
            <person name="O'Leary C."/>
            <person name="Lessor L."/>
            <person name="Gill J."/>
            <person name="Liu M."/>
        </authorList>
    </citation>
    <scope>NUCLEOTIDE SEQUENCE [LARGE SCALE GENOMIC DNA]</scope>
</reference>
<evidence type="ECO:0000259" key="4">
    <source>
        <dbReference type="PROSITE" id="PS51688"/>
    </source>
</evidence>
<keyword evidence="2" id="KW-0946">Virion</keyword>
<feature type="domain" description="Peptidase S74" evidence="4">
    <location>
        <begin position="665"/>
        <end position="758"/>
    </location>
</feature>
<dbReference type="GO" id="GO:0098015">
    <property type="term" value="C:virus tail"/>
    <property type="evidence" value="ECO:0007669"/>
    <property type="project" value="UniProtKB-KW"/>
</dbReference>
<keyword evidence="3" id="KW-0175">Coiled coil</keyword>
<evidence type="ECO:0000256" key="3">
    <source>
        <dbReference type="SAM" id="Coils"/>
    </source>
</evidence>
<protein>
    <recommendedName>
        <fullName evidence="4">Peptidase S74 domain-containing protein</fullName>
    </recommendedName>
</protein>
<organism evidence="5 6">
    <name type="scientific">Salmonella phage Sepoy</name>
    <dbReference type="NCBI Taxonomy" id="2565517"/>
    <lineage>
        <taxon>Viruses</taxon>
        <taxon>Duplodnaviria</taxon>
        <taxon>Heunggongvirae</taxon>
        <taxon>Uroviricota</taxon>
        <taxon>Caudoviricetes</taxon>
        <taxon>Demerecviridae</taxon>
        <taxon>Markadamsvirinae</taxon>
        <taxon>Epseptimavirus</taxon>
        <taxon>Epseptimavirus Sds2</taxon>
        <taxon>Epseptimavirus sepoy</taxon>
    </lineage>
</organism>
<gene>
    <name evidence="5" type="ORF">Sepoy_186</name>
</gene>
<evidence type="ECO:0000256" key="2">
    <source>
        <dbReference type="ARBA" id="ARBA00022732"/>
    </source>
</evidence>
<keyword evidence="2" id="KW-1227">Viral tail protein</keyword>
<evidence type="ECO:0000313" key="5">
    <source>
        <dbReference type="EMBL" id="QCQ65651.1"/>
    </source>
</evidence>
<dbReference type="PROSITE" id="PS51688">
    <property type="entry name" value="ICA"/>
    <property type="match status" value="1"/>
</dbReference>
<dbReference type="Pfam" id="PF13884">
    <property type="entry name" value="Peptidase_S74"/>
    <property type="match status" value="1"/>
</dbReference>
<evidence type="ECO:0000313" key="6">
    <source>
        <dbReference type="Proteomes" id="UP000301871"/>
    </source>
</evidence>
<dbReference type="EMBL" id="MK728825">
    <property type="protein sequence ID" value="QCQ65651.1"/>
    <property type="molecule type" value="Genomic_DNA"/>
</dbReference>
<feature type="coiled-coil region" evidence="3">
    <location>
        <begin position="737"/>
        <end position="764"/>
    </location>
</feature>
<evidence type="ECO:0000256" key="1">
    <source>
        <dbReference type="ARBA" id="ARBA00004328"/>
    </source>
</evidence>
<proteinExistence type="predicted"/>
<keyword evidence="6" id="KW-1185">Reference proteome</keyword>